<keyword evidence="2" id="KW-1185">Reference proteome</keyword>
<name>A0A0C2MB36_THEKT</name>
<comment type="caution">
    <text evidence="1">The sequence shown here is derived from an EMBL/GenBank/DDBJ whole genome shotgun (WGS) entry which is preliminary data.</text>
</comment>
<dbReference type="OrthoDB" id="5956021at2759"/>
<dbReference type="Proteomes" id="UP000031668">
    <property type="component" value="Unassembled WGS sequence"/>
</dbReference>
<reference evidence="1 2" key="1">
    <citation type="journal article" date="2014" name="Genome Biol. Evol.">
        <title>The genome of the myxosporean Thelohanellus kitauei shows adaptations to nutrient acquisition within its fish host.</title>
        <authorList>
            <person name="Yang Y."/>
            <person name="Xiong J."/>
            <person name="Zhou Z."/>
            <person name="Huo F."/>
            <person name="Miao W."/>
            <person name="Ran C."/>
            <person name="Liu Y."/>
            <person name="Zhang J."/>
            <person name="Feng J."/>
            <person name="Wang M."/>
            <person name="Wang M."/>
            <person name="Wang L."/>
            <person name="Yao B."/>
        </authorList>
    </citation>
    <scope>NUCLEOTIDE SEQUENCE [LARGE SCALE GENOMIC DNA]</scope>
    <source>
        <strain evidence="1">Wuqing</strain>
    </source>
</reference>
<dbReference type="Gene3D" id="2.60.40.1510">
    <property type="entry name" value="ntegrin, alpha v. Chain A, domain 3"/>
    <property type="match status" value="1"/>
</dbReference>
<dbReference type="EMBL" id="JWZT01004411">
    <property type="protein sequence ID" value="KII64186.1"/>
    <property type="molecule type" value="Genomic_DNA"/>
</dbReference>
<organism evidence="1 2">
    <name type="scientific">Thelohanellus kitauei</name>
    <name type="common">Myxosporean</name>
    <dbReference type="NCBI Taxonomy" id="669202"/>
    <lineage>
        <taxon>Eukaryota</taxon>
        <taxon>Metazoa</taxon>
        <taxon>Cnidaria</taxon>
        <taxon>Myxozoa</taxon>
        <taxon>Myxosporea</taxon>
        <taxon>Bivalvulida</taxon>
        <taxon>Platysporina</taxon>
        <taxon>Myxobolidae</taxon>
        <taxon>Thelohanellus</taxon>
    </lineage>
</organism>
<protein>
    <submittedName>
        <fullName evidence="1">Uncharacterized protein</fullName>
    </submittedName>
</protein>
<dbReference type="AlphaFoldDB" id="A0A0C2MB36"/>
<evidence type="ECO:0000313" key="2">
    <source>
        <dbReference type="Proteomes" id="UP000031668"/>
    </source>
</evidence>
<gene>
    <name evidence="1" type="ORF">RF11_03242</name>
</gene>
<sequence length="123" mass="13154">MVFILIKSSSSQNPIADALECQAVGVNQTATLSLTIKYSKRVCQAQNAENSNTKTSSYVKINGFYDFLIDAQFPCTCSCSTDPTTTASENTCNSHGKPVCGKCVCETGWYECSNPGKATTANV</sequence>
<proteinExistence type="predicted"/>
<accession>A0A0C2MB36</accession>
<evidence type="ECO:0000313" key="1">
    <source>
        <dbReference type="EMBL" id="KII64186.1"/>
    </source>
</evidence>